<accession>A0A923RTA9</accession>
<dbReference type="InterPro" id="IPR038690">
    <property type="entry name" value="NusG_2_sf"/>
</dbReference>
<gene>
    <name evidence="1" type="ORF">H8S17_05470</name>
</gene>
<sequence length="125" mass="13697">MTKRFRKNDGILLLVIGLVLLAGYVVSSFFRGETGAKAVVTVAGEVYGTYPLAQDDEIEIKIDGRAANVLQIKDGKADMIEADCPDKLCVHQKAIERTNETIVCLPHKVVVEIQDAKEADFDSMT</sequence>
<proteinExistence type="predicted"/>
<protein>
    <submittedName>
        <fullName evidence="1">NusG domain II-containing protein</fullName>
    </submittedName>
</protein>
<evidence type="ECO:0000313" key="1">
    <source>
        <dbReference type="EMBL" id="MBC5713665.1"/>
    </source>
</evidence>
<name>A0A923RTA9_9FIRM</name>
<dbReference type="RefSeq" id="WP_186866553.1">
    <property type="nucleotide sequence ID" value="NZ_JACOPH010000003.1"/>
</dbReference>
<dbReference type="Gene3D" id="2.60.320.10">
    <property type="entry name" value="N-utilization substance G protein NusG, insert domain"/>
    <property type="match status" value="1"/>
</dbReference>
<evidence type="ECO:0000313" key="2">
    <source>
        <dbReference type="Proteomes" id="UP000606720"/>
    </source>
</evidence>
<dbReference type="Proteomes" id="UP000606720">
    <property type="component" value="Unassembled WGS sequence"/>
</dbReference>
<reference evidence="1" key="1">
    <citation type="submission" date="2020-08" db="EMBL/GenBank/DDBJ databases">
        <title>Genome public.</title>
        <authorList>
            <person name="Liu C."/>
            <person name="Sun Q."/>
        </authorList>
    </citation>
    <scope>NUCLEOTIDE SEQUENCE</scope>
    <source>
        <strain evidence="1">BX1005</strain>
    </source>
</reference>
<dbReference type="EMBL" id="JACOPH010000003">
    <property type="protein sequence ID" value="MBC5713665.1"/>
    <property type="molecule type" value="Genomic_DNA"/>
</dbReference>
<dbReference type="Pfam" id="PF07009">
    <property type="entry name" value="NusG_II"/>
    <property type="match status" value="1"/>
</dbReference>
<comment type="caution">
    <text evidence="1">The sequence shown here is derived from an EMBL/GenBank/DDBJ whole genome shotgun (WGS) entry which is preliminary data.</text>
</comment>
<keyword evidence="2" id="KW-1185">Reference proteome</keyword>
<dbReference type="AlphaFoldDB" id="A0A923RTA9"/>
<dbReference type="CDD" id="cd09911">
    <property type="entry name" value="Lin0431_like"/>
    <property type="match status" value="1"/>
</dbReference>
<organism evidence="1 2">
    <name type="scientific">Roseburia zhanii</name>
    <dbReference type="NCBI Taxonomy" id="2763064"/>
    <lineage>
        <taxon>Bacteria</taxon>
        <taxon>Bacillati</taxon>
        <taxon>Bacillota</taxon>
        <taxon>Clostridia</taxon>
        <taxon>Lachnospirales</taxon>
        <taxon>Lachnospiraceae</taxon>
        <taxon>Roseburia</taxon>
    </lineage>
</organism>